<gene>
    <name evidence="2" type="ORF">ASZ90_006256</name>
</gene>
<sequence length="90" mass="10083">MNKTIPLAEAKKNLSALVRDVEAKYDRFTITKNGVNEAVLMSCDEFDGLLETLDILSNKEEKDAIARAKKQVRNGKTISLSAIKKKYKLP</sequence>
<dbReference type="InterPro" id="IPR036165">
    <property type="entry name" value="YefM-like_sf"/>
</dbReference>
<reference evidence="2" key="1">
    <citation type="journal article" date="2015" name="Proc. Natl. Acad. Sci. U.S.A.">
        <title>Networks of energetic and metabolic interactions define dynamics in microbial communities.</title>
        <authorList>
            <person name="Embree M."/>
            <person name="Liu J.K."/>
            <person name="Al-Bassam M.M."/>
            <person name="Zengler K."/>
        </authorList>
    </citation>
    <scope>NUCLEOTIDE SEQUENCE</scope>
</reference>
<dbReference type="NCBIfam" id="TIGR01552">
    <property type="entry name" value="phd_fam"/>
    <property type="match status" value="1"/>
</dbReference>
<dbReference type="InterPro" id="IPR051405">
    <property type="entry name" value="phD/YefM_antitoxin"/>
</dbReference>
<evidence type="ECO:0000256" key="1">
    <source>
        <dbReference type="ARBA" id="ARBA00009981"/>
    </source>
</evidence>
<dbReference type="PANTHER" id="PTHR33713:SF6">
    <property type="entry name" value="ANTITOXIN YEFM"/>
    <property type="match status" value="1"/>
</dbReference>
<dbReference type="AlphaFoldDB" id="A0A0W8FSV6"/>
<comment type="similarity">
    <text evidence="1">Belongs to the phD/YefM antitoxin family.</text>
</comment>
<comment type="caution">
    <text evidence="2">The sequence shown here is derived from an EMBL/GenBank/DDBJ whole genome shotgun (WGS) entry which is preliminary data.</text>
</comment>
<dbReference type="EMBL" id="LNQE01000876">
    <property type="protein sequence ID" value="KUG23958.1"/>
    <property type="molecule type" value="Genomic_DNA"/>
</dbReference>
<name>A0A0W8FSV6_9ZZZZ</name>
<dbReference type="Gene3D" id="1.10.1220.170">
    <property type="match status" value="1"/>
</dbReference>
<dbReference type="InterPro" id="IPR006442">
    <property type="entry name" value="Antitoxin_Phd/YefM"/>
</dbReference>
<proteinExistence type="inferred from homology"/>
<dbReference type="Pfam" id="PF02604">
    <property type="entry name" value="PhdYeFM_antitox"/>
    <property type="match status" value="1"/>
</dbReference>
<dbReference type="SUPFAM" id="SSF143120">
    <property type="entry name" value="YefM-like"/>
    <property type="match status" value="1"/>
</dbReference>
<organism evidence="2">
    <name type="scientific">hydrocarbon metagenome</name>
    <dbReference type="NCBI Taxonomy" id="938273"/>
    <lineage>
        <taxon>unclassified sequences</taxon>
        <taxon>metagenomes</taxon>
        <taxon>ecological metagenomes</taxon>
    </lineage>
</organism>
<dbReference type="PANTHER" id="PTHR33713">
    <property type="entry name" value="ANTITOXIN YAFN-RELATED"/>
    <property type="match status" value="1"/>
</dbReference>
<evidence type="ECO:0000313" key="2">
    <source>
        <dbReference type="EMBL" id="KUG23958.1"/>
    </source>
</evidence>
<protein>
    <submittedName>
        <fullName evidence="2">Relb/stbd replicon stabilization protein (Antitoxin to rele/stbe)</fullName>
    </submittedName>
</protein>
<dbReference type="Gene3D" id="3.40.1620.10">
    <property type="entry name" value="YefM-like domain"/>
    <property type="match status" value="1"/>
</dbReference>
<accession>A0A0W8FSV6</accession>